<evidence type="ECO:0000313" key="2">
    <source>
        <dbReference type="EMBL" id="GLD74044.1"/>
    </source>
</evidence>
<gene>
    <name evidence="2" type="ORF">AKAME5_002537100</name>
</gene>
<name>A0AAD3NN21_LATJO</name>
<dbReference type="EMBL" id="BRZM01001965">
    <property type="protein sequence ID" value="GLD74044.1"/>
    <property type="molecule type" value="Genomic_DNA"/>
</dbReference>
<dbReference type="GO" id="GO:0016301">
    <property type="term" value="F:kinase activity"/>
    <property type="evidence" value="ECO:0007669"/>
    <property type="project" value="UniProtKB-KW"/>
</dbReference>
<keyword evidence="2" id="KW-0418">Kinase</keyword>
<dbReference type="Proteomes" id="UP001279410">
    <property type="component" value="Unassembled WGS sequence"/>
</dbReference>
<evidence type="ECO:0000256" key="1">
    <source>
        <dbReference type="SAM" id="MobiDB-lite"/>
    </source>
</evidence>
<feature type="region of interest" description="Disordered" evidence="1">
    <location>
        <begin position="1"/>
        <end position="40"/>
    </location>
</feature>
<keyword evidence="3" id="KW-1185">Reference proteome</keyword>
<sequence length="85" mass="9603">MAARPASSEQTRETEDRRKDGWLNSRHHPNERNSLVSNNEKKLEAVRSGVRTISVSDLVTSTPPKPTKARRFLLPFVFCSDSPPN</sequence>
<accession>A0AAD3NN21</accession>
<reference evidence="2" key="1">
    <citation type="submission" date="2022-08" db="EMBL/GenBank/DDBJ databases">
        <title>Genome sequencing of akame (Lates japonicus).</title>
        <authorList>
            <person name="Hashiguchi Y."/>
            <person name="Takahashi H."/>
        </authorList>
    </citation>
    <scope>NUCLEOTIDE SEQUENCE</scope>
    <source>
        <strain evidence="2">Kochi</strain>
    </source>
</reference>
<comment type="caution">
    <text evidence="2">The sequence shown here is derived from an EMBL/GenBank/DDBJ whole genome shotgun (WGS) entry which is preliminary data.</text>
</comment>
<dbReference type="AlphaFoldDB" id="A0AAD3NN21"/>
<protein>
    <submittedName>
        <fullName evidence="2">Focal adhesion kinase 1-like isoform X1</fullName>
    </submittedName>
</protein>
<feature type="compositionally biased region" description="Basic and acidic residues" evidence="1">
    <location>
        <begin position="10"/>
        <end position="21"/>
    </location>
</feature>
<organism evidence="2 3">
    <name type="scientific">Lates japonicus</name>
    <name type="common">Japanese lates</name>
    <dbReference type="NCBI Taxonomy" id="270547"/>
    <lineage>
        <taxon>Eukaryota</taxon>
        <taxon>Metazoa</taxon>
        <taxon>Chordata</taxon>
        <taxon>Craniata</taxon>
        <taxon>Vertebrata</taxon>
        <taxon>Euteleostomi</taxon>
        <taxon>Actinopterygii</taxon>
        <taxon>Neopterygii</taxon>
        <taxon>Teleostei</taxon>
        <taxon>Neoteleostei</taxon>
        <taxon>Acanthomorphata</taxon>
        <taxon>Carangaria</taxon>
        <taxon>Carangaria incertae sedis</taxon>
        <taxon>Centropomidae</taxon>
        <taxon>Lates</taxon>
    </lineage>
</organism>
<evidence type="ECO:0000313" key="3">
    <source>
        <dbReference type="Proteomes" id="UP001279410"/>
    </source>
</evidence>
<proteinExistence type="predicted"/>
<keyword evidence="2" id="KW-0808">Transferase</keyword>
<feature type="non-terminal residue" evidence="2">
    <location>
        <position position="1"/>
    </location>
</feature>